<dbReference type="SUPFAM" id="SSF54928">
    <property type="entry name" value="RNA-binding domain, RBD"/>
    <property type="match status" value="1"/>
</dbReference>
<dbReference type="InterPro" id="IPR052462">
    <property type="entry name" value="SLIRP/GR-RBP-like"/>
</dbReference>
<dbReference type="Gene3D" id="3.30.70.330">
    <property type="match status" value="1"/>
</dbReference>
<name>X0XKX3_9ZZZZ</name>
<evidence type="ECO:0000259" key="3">
    <source>
        <dbReference type="PROSITE" id="PS50102"/>
    </source>
</evidence>
<dbReference type="Pfam" id="PF00076">
    <property type="entry name" value="RRM_1"/>
    <property type="match status" value="1"/>
</dbReference>
<protein>
    <recommendedName>
        <fullName evidence="3">RRM domain-containing protein</fullName>
    </recommendedName>
</protein>
<dbReference type="SMART" id="SM00360">
    <property type="entry name" value="RRM"/>
    <property type="match status" value="1"/>
</dbReference>
<organism evidence="4">
    <name type="scientific">marine sediment metagenome</name>
    <dbReference type="NCBI Taxonomy" id="412755"/>
    <lineage>
        <taxon>unclassified sequences</taxon>
        <taxon>metagenomes</taxon>
        <taxon>ecological metagenomes</taxon>
    </lineage>
</organism>
<dbReference type="AlphaFoldDB" id="X0XKX3"/>
<evidence type="ECO:0000256" key="2">
    <source>
        <dbReference type="SAM" id="MobiDB-lite"/>
    </source>
</evidence>
<sequence length="107" mass="11448">MKIYVGNLSRDVTEAELQQEFEAFGKVDSVSIVVDKYSGHPRGFGFVEMPAKAEGQAAIEGLNGKALNQQTLVVNEARPRPGGERGGRPNDGGRGGGFGGRGKPRRY</sequence>
<dbReference type="PROSITE" id="PS50102">
    <property type="entry name" value="RRM"/>
    <property type="match status" value="1"/>
</dbReference>
<accession>X0XKX3</accession>
<feature type="compositionally biased region" description="Basic and acidic residues" evidence="2">
    <location>
        <begin position="77"/>
        <end position="88"/>
    </location>
</feature>
<dbReference type="EMBL" id="BARS01030773">
    <property type="protein sequence ID" value="GAG25621.1"/>
    <property type="molecule type" value="Genomic_DNA"/>
</dbReference>
<dbReference type="GO" id="GO:0003723">
    <property type="term" value="F:RNA binding"/>
    <property type="evidence" value="ECO:0007669"/>
    <property type="project" value="UniProtKB-KW"/>
</dbReference>
<reference evidence="4" key="1">
    <citation type="journal article" date="2014" name="Front. Microbiol.">
        <title>High frequency of phylogenetically diverse reductive dehalogenase-homologous genes in deep subseafloor sedimentary metagenomes.</title>
        <authorList>
            <person name="Kawai M."/>
            <person name="Futagami T."/>
            <person name="Toyoda A."/>
            <person name="Takaki Y."/>
            <person name="Nishi S."/>
            <person name="Hori S."/>
            <person name="Arai W."/>
            <person name="Tsubouchi T."/>
            <person name="Morono Y."/>
            <person name="Uchiyama I."/>
            <person name="Ito T."/>
            <person name="Fujiyama A."/>
            <person name="Inagaki F."/>
            <person name="Takami H."/>
        </authorList>
    </citation>
    <scope>NUCLEOTIDE SEQUENCE</scope>
    <source>
        <strain evidence="4">Expedition CK06-06</strain>
    </source>
</reference>
<feature type="domain" description="RRM" evidence="3">
    <location>
        <begin position="1"/>
        <end position="79"/>
    </location>
</feature>
<evidence type="ECO:0000256" key="1">
    <source>
        <dbReference type="ARBA" id="ARBA00022884"/>
    </source>
</evidence>
<dbReference type="InterPro" id="IPR035979">
    <property type="entry name" value="RBD_domain_sf"/>
</dbReference>
<comment type="caution">
    <text evidence="4">The sequence shown here is derived from an EMBL/GenBank/DDBJ whole genome shotgun (WGS) entry which is preliminary data.</text>
</comment>
<feature type="region of interest" description="Disordered" evidence="2">
    <location>
        <begin position="74"/>
        <end position="107"/>
    </location>
</feature>
<proteinExistence type="predicted"/>
<feature type="compositionally biased region" description="Gly residues" evidence="2">
    <location>
        <begin position="89"/>
        <end position="101"/>
    </location>
</feature>
<evidence type="ECO:0000313" key="4">
    <source>
        <dbReference type="EMBL" id="GAG25621.1"/>
    </source>
</evidence>
<dbReference type="PANTHER" id="PTHR48027">
    <property type="entry name" value="HETEROGENEOUS NUCLEAR RIBONUCLEOPROTEIN 87F-RELATED"/>
    <property type="match status" value="1"/>
</dbReference>
<dbReference type="InterPro" id="IPR012677">
    <property type="entry name" value="Nucleotide-bd_a/b_plait_sf"/>
</dbReference>
<gene>
    <name evidence="4" type="ORF">S01H1_47959</name>
</gene>
<dbReference type="InterPro" id="IPR000504">
    <property type="entry name" value="RRM_dom"/>
</dbReference>
<keyword evidence="1" id="KW-0694">RNA-binding</keyword>